<protein>
    <submittedName>
        <fullName evidence="3">Uncharacterized protein</fullName>
    </submittedName>
</protein>
<dbReference type="EMBL" id="BKCJ010000951">
    <property type="protein sequence ID" value="GEU37611.1"/>
    <property type="molecule type" value="Genomic_DNA"/>
</dbReference>
<keyword evidence="2" id="KW-0472">Membrane</keyword>
<keyword evidence="2" id="KW-0812">Transmembrane</keyword>
<feature type="region of interest" description="Disordered" evidence="1">
    <location>
        <begin position="154"/>
        <end position="191"/>
    </location>
</feature>
<dbReference type="AlphaFoldDB" id="A0A6L2JKR2"/>
<evidence type="ECO:0000313" key="3">
    <source>
        <dbReference type="EMBL" id="GEU37611.1"/>
    </source>
</evidence>
<organism evidence="3">
    <name type="scientific">Tanacetum cinerariifolium</name>
    <name type="common">Dalmatian daisy</name>
    <name type="synonym">Chrysanthemum cinerariifolium</name>
    <dbReference type="NCBI Taxonomy" id="118510"/>
    <lineage>
        <taxon>Eukaryota</taxon>
        <taxon>Viridiplantae</taxon>
        <taxon>Streptophyta</taxon>
        <taxon>Embryophyta</taxon>
        <taxon>Tracheophyta</taxon>
        <taxon>Spermatophyta</taxon>
        <taxon>Magnoliopsida</taxon>
        <taxon>eudicotyledons</taxon>
        <taxon>Gunneridae</taxon>
        <taxon>Pentapetalae</taxon>
        <taxon>asterids</taxon>
        <taxon>campanulids</taxon>
        <taxon>Asterales</taxon>
        <taxon>Asteraceae</taxon>
        <taxon>Asteroideae</taxon>
        <taxon>Anthemideae</taxon>
        <taxon>Anthemidinae</taxon>
        <taxon>Tanacetum</taxon>
    </lineage>
</organism>
<accession>A0A6L2JKR2</accession>
<evidence type="ECO:0000256" key="2">
    <source>
        <dbReference type="SAM" id="Phobius"/>
    </source>
</evidence>
<gene>
    <name evidence="3" type="ORF">Tci_009589</name>
</gene>
<feature type="compositionally biased region" description="Low complexity" evidence="1">
    <location>
        <begin position="169"/>
        <end position="181"/>
    </location>
</feature>
<evidence type="ECO:0000256" key="1">
    <source>
        <dbReference type="SAM" id="MobiDB-lite"/>
    </source>
</evidence>
<sequence length="191" mass="22180">MAYLRDMLLKISQVDLYAVDDHCVWTMAKDGGSSLLENLVESLTLSFVLLWCLLLLGIKRFRTKFNIFIWRLTLDGLPHRWNLLDRCIDIPLILCPSYNAVDVKPQNLLANEKEGDCEELWMKEREVNAIREIEKRLNERKMLTQEETVNEGITLDASLVSKESTNDNTTSTEQQDESSSSRYDADDEKYR</sequence>
<reference evidence="3" key="1">
    <citation type="journal article" date="2019" name="Sci. Rep.">
        <title>Draft genome of Tanacetum cinerariifolium, the natural source of mosquito coil.</title>
        <authorList>
            <person name="Yamashiro T."/>
            <person name="Shiraishi A."/>
            <person name="Satake H."/>
            <person name="Nakayama K."/>
        </authorList>
    </citation>
    <scope>NUCLEOTIDE SEQUENCE</scope>
</reference>
<proteinExistence type="predicted"/>
<keyword evidence="2" id="KW-1133">Transmembrane helix</keyword>
<name>A0A6L2JKR2_TANCI</name>
<feature type="transmembrane region" description="Helical" evidence="2">
    <location>
        <begin position="39"/>
        <end position="58"/>
    </location>
</feature>
<comment type="caution">
    <text evidence="3">The sequence shown here is derived from an EMBL/GenBank/DDBJ whole genome shotgun (WGS) entry which is preliminary data.</text>
</comment>